<protein>
    <submittedName>
        <fullName evidence="2">Uncharacterized protein</fullName>
    </submittedName>
</protein>
<gene>
    <name evidence="2" type="ORF">RGI145_23680</name>
</gene>
<sequence>METQAVRTSQLGKPAPFASGHVTKEAPRPSFAEVPDSALPLPKVPSCVIPPNETPEERIARNQRLLDEQFRRTDAWMGMPVTRKKP</sequence>
<accession>A0A1L7ANI1</accession>
<evidence type="ECO:0000256" key="1">
    <source>
        <dbReference type="SAM" id="MobiDB-lite"/>
    </source>
</evidence>
<name>A0A1L7ANI1_9PROT</name>
<organism evidence="2 3">
    <name type="scientific">Roseomonas gilardii</name>
    <dbReference type="NCBI Taxonomy" id="257708"/>
    <lineage>
        <taxon>Bacteria</taxon>
        <taxon>Pseudomonadati</taxon>
        <taxon>Pseudomonadota</taxon>
        <taxon>Alphaproteobacteria</taxon>
        <taxon>Acetobacterales</taxon>
        <taxon>Roseomonadaceae</taxon>
        <taxon>Roseomonas</taxon>
    </lineage>
</organism>
<keyword evidence="2" id="KW-0614">Plasmid</keyword>
<evidence type="ECO:0000313" key="2">
    <source>
        <dbReference type="EMBL" id="APT60331.1"/>
    </source>
</evidence>
<reference evidence="2 3" key="1">
    <citation type="submission" date="2016-05" db="EMBL/GenBank/DDBJ databases">
        <title>Complete Genome and Methylome Analysis of Psychrotrophic Bacterial Isolates from Antarctic Lake Untersee.</title>
        <authorList>
            <person name="Fomenkov A."/>
            <person name="Akimov V.N."/>
            <person name="Vasilyeva L.V."/>
            <person name="Andersen D."/>
            <person name="Vincze T."/>
            <person name="Roberts R.J."/>
        </authorList>
    </citation>
    <scope>NUCLEOTIDE SEQUENCE [LARGE SCALE GENOMIC DNA]</scope>
    <source>
        <strain evidence="2 3">U14-5</strain>
        <plasmid evidence="3">Plasmid 1</plasmid>
    </source>
</reference>
<geneLocation type="plasmid" evidence="2 3">
    <name>1</name>
</geneLocation>
<feature type="region of interest" description="Disordered" evidence="1">
    <location>
        <begin position="1"/>
        <end position="54"/>
    </location>
</feature>
<dbReference type="EMBL" id="CP015585">
    <property type="protein sequence ID" value="APT60331.1"/>
    <property type="molecule type" value="Genomic_DNA"/>
</dbReference>
<dbReference type="Proteomes" id="UP000185494">
    <property type="component" value="Chromosome 1"/>
</dbReference>
<dbReference type="AlphaFoldDB" id="A0A1L7ANI1"/>
<feature type="compositionally biased region" description="Polar residues" evidence="1">
    <location>
        <begin position="1"/>
        <end position="11"/>
    </location>
</feature>
<proteinExistence type="predicted"/>
<dbReference type="KEGG" id="rgi:RGI145_23680"/>
<evidence type="ECO:0000313" key="3">
    <source>
        <dbReference type="Proteomes" id="UP000185494"/>
    </source>
</evidence>